<dbReference type="PROSITE" id="PS50830">
    <property type="entry name" value="TNASE_3"/>
    <property type="match status" value="1"/>
</dbReference>
<sequence length="113" mass="12252">MPVCGSGRRFNCVVDGDTLWVDGEKIRVANIDAPEVRGRCGRESVLAAEATRRLGHLLDRKPISIRALGSDRFGRTLAVVATPDGDVGEALVRQQLAVRWRGRREPASTLCAG</sequence>
<dbReference type="Proteomes" id="UP000291301">
    <property type="component" value="Unassembled WGS sequence"/>
</dbReference>
<protein>
    <submittedName>
        <fullName evidence="2">Thermonuclease family protein</fullName>
    </submittedName>
</protein>
<proteinExistence type="predicted"/>
<dbReference type="SUPFAM" id="SSF50199">
    <property type="entry name" value="Staphylococcal nuclease"/>
    <property type="match status" value="1"/>
</dbReference>
<dbReference type="InterPro" id="IPR035437">
    <property type="entry name" value="SNase_OB-fold_sf"/>
</dbReference>
<name>A0A4R0PK88_9HYPH</name>
<organism evidence="2 3">
    <name type="scientific">Oricola cellulosilytica</name>
    <dbReference type="NCBI Taxonomy" id="1429082"/>
    <lineage>
        <taxon>Bacteria</taxon>
        <taxon>Pseudomonadati</taxon>
        <taxon>Pseudomonadota</taxon>
        <taxon>Alphaproteobacteria</taxon>
        <taxon>Hyphomicrobiales</taxon>
        <taxon>Ahrensiaceae</taxon>
        <taxon>Oricola</taxon>
    </lineage>
</organism>
<reference evidence="2 3" key="1">
    <citation type="journal article" date="2015" name="Antonie Van Leeuwenhoek">
        <title>Oricola cellulosilytica gen. nov., sp. nov., a cellulose-degrading bacterium of the family Phyllobacteriaceae isolated from surface seashore water, and emended descriptions of Mesorhizobium loti and Phyllobacterium myrsinacearum.</title>
        <authorList>
            <person name="Hameed A."/>
            <person name="Shahina M."/>
            <person name="Lai W.A."/>
            <person name="Lin S.Y."/>
            <person name="Young L.S."/>
            <person name="Liu Y.C."/>
            <person name="Hsu Y.H."/>
            <person name="Young C.C."/>
        </authorList>
    </citation>
    <scope>NUCLEOTIDE SEQUENCE [LARGE SCALE GENOMIC DNA]</scope>
    <source>
        <strain evidence="2 3">KCTC 52183</strain>
    </source>
</reference>
<gene>
    <name evidence="2" type="ORF">E0D97_01455</name>
</gene>
<dbReference type="Gene3D" id="2.40.50.90">
    <property type="match status" value="1"/>
</dbReference>
<dbReference type="SMART" id="SM00318">
    <property type="entry name" value="SNc"/>
    <property type="match status" value="1"/>
</dbReference>
<feature type="domain" description="TNase-like" evidence="1">
    <location>
        <begin position="13"/>
        <end position="97"/>
    </location>
</feature>
<keyword evidence="3" id="KW-1185">Reference proteome</keyword>
<accession>A0A4R0PK88</accession>
<dbReference type="InterPro" id="IPR016071">
    <property type="entry name" value="Staphylococal_nuclease_OB-fold"/>
</dbReference>
<dbReference type="EMBL" id="SJST01000001">
    <property type="protein sequence ID" value="TCD16720.1"/>
    <property type="molecule type" value="Genomic_DNA"/>
</dbReference>
<dbReference type="Pfam" id="PF00565">
    <property type="entry name" value="SNase"/>
    <property type="match status" value="1"/>
</dbReference>
<comment type="caution">
    <text evidence="2">The sequence shown here is derived from an EMBL/GenBank/DDBJ whole genome shotgun (WGS) entry which is preliminary data.</text>
</comment>
<evidence type="ECO:0000259" key="1">
    <source>
        <dbReference type="PROSITE" id="PS50830"/>
    </source>
</evidence>
<evidence type="ECO:0000313" key="2">
    <source>
        <dbReference type="EMBL" id="TCD16720.1"/>
    </source>
</evidence>
<dbReference type="AlphaFoldDB" id="A0A4R0PK88"/>
<dbReference type="OrthoDB" id="7469880at2"/>
<evidence type="ECO:0000313" key="3">
    <source>
        <dbReference type="Proteomes" id="UP000291301"/>
    </source>
</evidence>